<evidence type="ECO:0000313" key="1">
    <source>
        <dbReference type="EMBL" id="RHA76494.1"/>
    </source>
</evidence>
<dbReference type="Proteomes" id="UP000283855">
    <property type="component" value="Unassembled WGS sequence"/>
</dbReference>
<proteinExistence type="predicted"/>
<evidence type="ECO:0008006" key="3">
    <source>
        <dbReference type="Google" id="ProtNLM"/>
    </source>
</evidence>
<protein>
    <recommendedName>
        <fullName evidence="3">Alpha-1,2-fucosyltransferase</fullName>
    </recommendedName>
</protein>
<reference evidence="1 2" key="1">
    <citation type="submission" date="2018-08" db="EMBL/GenBank/DDBJ databases">
        <title>A genome reference for cultivated species of the human gut microbiota.</title>
        <authorList>
            <person name="Zou Y."/>
            <person name="Xue W."/>
            <person name="Luo G."/>
        </authorList>
    </citation>
    <scope>NUCLEOTIDE SEQUENCE [LARGE SCALE GENOMIC DNA]</scope>
    <source>
        <strain evidence="1 2">AM42-38</strain>
    </source>
</reference>
<dbReference type="AlphaFoldDB" id="A0A413T174"/>
<accession>A0A413T174</accession>
<gene>
    <name evidence="1" type="ORF">DW921_06450</name>
</gene>
<name>A0A413T174_9BACT</name>
<comment type="caution">
    <text evidence="1">The sequence shown here is derived from an EMBL/GenBank/DDBJ whole genome shotgun (WGS) entry which is preliminary data.</text>
</comment>
<organism evidence="1 2">
    <name type="scientific">Phocaeicola coprophilus</name>
    <dbReference type="NCBI Taxonomy" id="387090"/>
    <lineage>
        <taxon>Bacteria</taxon>
        <taxon>Pseudomonadati</taxon>
        <taxon>Bacteroidota</taxon>
        <taxon>Bacteroidia</taxon>
        <taxon>Bacteroidales</taxon>
        <taxon>Bacteroidaceae</taxon>
        <taxon>Phocaeicola</taxon>
    </lineage>
</organism>
<dbReference type="RefSeq" id="WP_118400256.1">
    <property type="nucleotide sequence ID" value="NZ_CABJGD010000010.1"/>
</dbReference>
<dbReference type="EMBL" id="QSFT01000010">
    <property type="protein sequence ID" value="RHA76494.1"/>
    <property type="molecule type" value="Genomic_DNA"/>
</dbReference>
<sequence length="326" mass="38594">MRKITCERIKRKIWGKIVNFTRNTSFYPFIYRSYWYYLLCHKKNSSSINNTCYYAARPNPGAGIGHQMANWIAGLWYSRQFNLSFAYLPFSTSQWDEFLGFGIGEKTVKELKKQGYKTRKLPLFHEKNPEEMELNRRIINSYVGKKVVFIAEQDQFYRDQYGVMDILKQKFYQAPARKKDHLIYSSDNFNIAIHVRRGDIMADPNNPNLVMRFLSNDYFEKVLKQVIENIQTTKPVHIYFFSQGKPEDYPEFAAYPNLHWCLDMNAQDSFLHFVYADLLITSKSSFSYKPALLNNGIKVCPRNFWHGYPPTNDWILCENDGTLIWK</sequence>
<evidence type="ECO:0000313" key="2">
    <source>
        <dbReference type="Proteomes" id="UP000283855"/>
    </source>
</evidence>